<dbReference type="EMBL" id="HG719974">
    <property type="protein sequence ID" value="CDJ58947.1"/>
    <property type="molecule type" value="Genomic_DNA"/>
</dbReference>
<dbReference type="AlphaFoldDB" id="U6M3Z3"/>
<dbReference type="PANTHER" id="PTHR19308">
    <property type="entry name" value="PHOSPHATIDYLCHOLINE TRANSFER PROTEIN"/>
    <property type="match status" value="1"/>
</dbReference>
<feature type="region of interest" description="Disordered" evidence="1">
    <location>
        <begin position="51"/>
        <end position="70"/>
    </location>
</feature>
<evidence type="ECO:0000313" key="4">
    <source>
        <dbReference type="Proteomes" id="UP000030763"/>
    </source>
</evidence>
<feature type="region of interest" description="Disordered" evidence="1">
    <location>
        <begin position="408"/>
        <end position="427"/>
    </location>
</feature>
<dbReference type="GeneID" id="25339447"/>
<evidence type="ECO:0000256" key="1">
    <source>
        <dbReference type="SAM" id="MobiDB-lite"/>
    </source>
</evidence>
<protein>
    <recommendedName>
        <fullName evidence="5">START domain-containing protein</fullName>
    </recommendedName>
</protein>
<sequence>MRQTPTVATSPLRTSDNAPLLLLLILLLLQLCQRSCGAQEPAPQAGGYFESLSTQKQRQQQQEQQQQHEAPVISDELLLDLLHRAEEIARGPPERPVGGWQVLAKSPQCIVYRRQRRGMPDYEYAVRGRFADISAAAYFSALNSLPLRRSWDSTIKDIQLLQLKQATQPLPPPCGDPAAAAHSTSSCGSERRAAEAEQELCVYPTAEVRGASGGPQVYPVGGPEYEELIYWRVGLPWPAKDRDFVFARRLRGYKTTTSNSSSNRLHALVCGQLQAESAEAPPSDEAVRVEAFEAAIVAFPDNAEPGGPLSFNAGGASSVAHGDPSLHPYGGPGGPRGGGRAGVWKLLKVEYRYQQQQKLHQHRQQQQQLVYACACSSPVPSWLRSYIAAHTLPATMKTLRESALRLLSPSGEVRNPQELRGPGGAPLTSYDLQLLQQQFRIHSPQWKQTKKGPPEGEGPQGGEGPQEEEGTRGNAKSSQLLREAAVQRHIEQRQQQQQQADVLYEAAITASGPISPPPPAAAEGVEEVAIYGGLSGVDFSFGSPSARRSVWTRLPPLISDAETAATARWGRPAAAAAATRGAAAEAAADAAAFLQQ</sequence>
<dbReference type="VEuPathDB" id="ToxoDB:EMWEY_00054610"/>
<gene>
    <name evidence="3" type="ORF">EMWEY_00054610</name>
</gene>
<organism evidence="3 4">
    <name type="scientific">Eimeria maxima</name>
    <name type="common">Coccidian parasite</name>
    <dbReference type="NCBI Taxonomy" id="5804"/>
    <lineage>
        <taxon>Eukaryota</taxon>
        <taxon>Sar</taxon>
        <taxon>Alveolata</taxon>
        <taxon>Apicomplexa</taxon>
        <taxon>Conoidasida</taxon>
        <taxon>Coccidia</taxon>
        <taxon>Eucoccidiorida</taxon>
        <taxon>Eimeriorina</taxon>
        <taxon>Eimeriidae</taxon>
        <taxon>Eimeria</taxon>
    </lineage>
</organism>
<dbReference type="Proteomes" id="UP000030763">
    <property type="component" value="Unassembled WGS sequence"/>
</dbReference>
<proteinExistence type="predicted"/>
<dbReference type="OrthoDB" id="330462at2759"/>
<feature type="signal peptide" evidence="2">
    <location>
        <begin position="1"/>
        <end position="37"/>
    </location>
</feature>
<reference evidence="3" key="2">
    <citation type="submission" date="2013-10" db="EMBL/GenBank/DDBJ databases">
        <authorList>
            <person name="Aslett M."/>
        </authorList>
    </citation>
    <scope>NUCLEOTIDE SEQUENCE [LARGE SCALE GENOMIC DNA]</scope>
    <source>
        <strain evidence="3">Weybridge</strain>
    </source>
</reference>
<evidence type="ECO:0008006" key="5">
    <source>
        <dbReference type="Google" id="ProtNLM"/>
    </source>
</evidence>
<accession>U6M3Z3</accession>
<dbReference type="Gene3D" id="3.30.530.20">
    <property type="match status" value="1"/>
</dbReference>
<feature type="chain" id="PRO_5004673300" description="START domain-containing protein" evidence="2">
    <location>
        <begin position="38"/>
        <end position="596"/>
    </location>
</feature>
<feature type="compositionally biased region" description="Low complexity" evidence="1">
    <location>
        <begin position="55"/>
        <end position="67"/>
    </location>
</feature>
<evidence type="ECO:0000313" key="3">
    <source>
        <dbReference type="EMBL" id="CDJ58947.1"/>
    </source>
</evidence>
<dbReference type="PANTHER" id="PTHR19308:SF39">
    <property type="entry name" value="PHOSPHATIDYLCHOLINE TRANSFER PROTEIN"/>
    <property type="match status" value="1"/>
</dbReference>
<dbReference type="SUPFAM" id="SSF55961">
    <property type="entry name" value="Bet v1-like"/>
    <property type="match status" value="1"/>
</dbReference>
<name>U6M3Z3_EIMMA</name>
<keyword evidence="2" id="KW-0732">Signal</keyword>
<feature type="region of interest" description="Disordered" evidence="1">
    <location>
        <begin position="443"/>
        <end position="498"/>
    </location>
</feature>
<reference evidence="3" key="1">
    <citation type="submission" date="2013-10" db="EMBL/GenBank/DDBJ databases">
        <title>Genomic analysis of the causative agents of coccidiosis in chickens.</title>
        <authorList>
            <person name="Reid A.J."/>
            <person name="Blake D."/>
            <person name="Billington K."/>
            <person name="Browne H."/>
            <person name="Dunn M."/>
            <person name="Hung S."/>
            <person name="Kawahara F."/>
            <person name="Miranda-Saavedra D."/>
            <person name="Mourier T."/>
            <person name="Nagra H."/>
            <person name="Otto T.D."/>
            <person name="Rawlings N."/>
            <person name="Sanchez A."/>
            <person name="Sanders M."/>
            <person name="Subramaniam C."/>
            <person name="Tay Y."/>
            <person name="Dear P."/>
            <person name="Doerig C."/>
            <person name="Gruber A."/>
            <person name="Parkinson J."/>
            <person name="Shirley M."/>
            <person name="Wan K.L."/>
            <person name="Berriman M."/>
            <person name="Tomley F."/>
            <person name="Pain A."/>
        </authorList>
    </citation>
    <scope>NUCLEOTIDE SEQUENCE [LARGE SCALE GENOMIC DNA]</scope>
    <source>
        <strain evidence="3">Weybridge</strain>
    </source>
</reference>
<dbReference type="OMA" id="QFRIHSP"/>
<dbReference type="InterPro" id="IPR023393">
    <property type="entry name" value="START-like_dom_sf"/>
</dbReference>
<keyword evidence="4" id="KW-1185">Reference proteome</keyword>
<evidence type="ECO:0000256" key="2">
    <source>
        <dbReference type="SAM" id="SignalP"/>
    </source>
</evidence>
<dbReference type="InterPro" id="IPR051213">
    <property type="entry name" value="START_lipid_transfer"/>
</dbReference>
<dbReference type="RefSeq" id="XP_013335595.1">
    <property type="nucleotide sequence ID" value="XM_013480141.1"/>
</dbReference>